<feature type="compositionally biased region" description="Polar residues" evidence="1">
    <location>
        <begin position="22"/>
        <end position="34"/>
    </location>
</feature>
<proteinExistence type="predicted"/>
<evidence type="ECO:0000256" key="1">
    <source>
        <dbReference type="SAM" id="MobiDB-lite"/>
    </source>
</evidence>
<evidence type="ECO:0000313" key="3">
    <source>
        <dbReference type="Proteomes" id="UP001374535"/>
    </source>
</evidence>
<dbReference type="AlphaFoldDB" id="A0AAQ3N7U6"/>
<keyword evidence="3" id="KW-1185">Reference proteome</keyword>
<evidence type="ECO:0000313" key="2">
    <source>
        <dbReference type="EMBL" id="WVZ04724.1"/>
    </source>
</evidence>
<dbReference type="EMBL" id="CP144695">
    <property type="protein sequence ID" value="WVZ04724.1"/>
    <property type="molecule type" value="Genomic_DNA"/>
</dbReference>
<accession>A0AAQ3N7U6</accession>
<reference evidence="2 3" key="1">
    <citation type="journal article" date="2023" name="Life. Sci Alliance">
        <title>Evolutionary insights into 3D genome organization and epigenetic landscape of Vigna mungo.</title>
        <authorList>
            <person name="Junaid A."/>
            <person name="Singh B."/>
            <person name="Bhatia S."/>
        </authorList>
    </citation>
    <scope>NUCLEOTIDE SEQUENCE [LARGE SCALE GENOMIC DNA]</scope>
    <source>
        <strain evidence="2">Urdbean</strain>
    </source>
</reference>
<gene>
    <name evidence="2" type="ORF">V8G54_018070</name>
</gene>
<dbReference type="Proteomes" id="UP001374535">
    <property type="component" value="Chromosome 6"/>
</dbReference>
<feature type="region of interest" description="Disordered" evidence="1">
    <location>
        <begin position="1"/>
        <end position="34"/>
    </location>
</feature>
<sequence length="109" mass="12659">MTASSEKFVLNQFPQPARPVNSYDTTIYPPQQQPIDENYGRVVVKDKEGERKVAIVSKLVNRVFDELEKVEETQNTTSRGLQQPVQEKLERFKVRYVSTEEVVKDDDKK</sequence>
<protein>
    <submittedName>
        <fullName evidence="2">Uncharacterized protein</fullName>
    </submittedName>
</protein>
<name>A0AAQ3N7U6_VIGMU</name>
<organism evidence="2 3">
    <name type="scientific">Vigna mungo</name>
    <name type="common">Black gram</name>
    <name type="synonym">Phaseolus mungo</name>
    <dbReference type="NCBI Taxonomy" id="3915"/>
    <lineage>
        <taxon>Eukaryota</taxon>
        <taxon>Viridiplantae</taxon>
        <taxon>Streptophyta</taxon>
        <taxon>Embryophyta</taxon>
        <taxon>Tracheophyta</taxon>
        <taxon>Spermatophyta</taxon>
        <taxon>Magnoliopsida</taxon>
        <taxon>eudicotyledons</taxon>
        <taxon>Gunneridae</taxon>
        <taxon>Pentapetalae</taxon>
        <taxon>rosids</taxon>
        <taxon>fabids</taxon>
        <taxon>Fabales</taxon>
        <taxon>Fabaceae</taxon>
        <taxon>Papilionoideae</taxon>
        <taxon>50 kb inversion clade</taxon>
        <taxon>NPAAA clade</taxon>
        <taxon>indigoferoid/millettioid clade</taxon>
        <taxon>Phaseoleae</taxon>
        <taxon>Vigna</taxon>
    </lineage>
</organism>